<reference evidence="1" key="1">
    <citation type="submission" date="2019-08" db="EMBL/GenBank/DDBJ databases">
        <authorList>
            <person name="Kucharzyk K."/>
            <person name="Murdoch R.W."/>
            <person name="Higgins S."/>
            <person name="Loffler F."/>
        </authorList>
    </citation>
    <scope>NUCLEOTIDE SEQUENCE</scope>
</reference>
<name>A0A645CF93_9ZZZZ</name>
<sequence length="173" mass="18818">MAHPLFAKLQASCELLGWKSWIEEAQSADDIAQMHVLIHVDDQVRNYVVRLLVSGDDAADASSMQLLDLAVILPFRVADGALADTARLLASINLANVIGAFALSEADRVVILRYGWHAVASELQPNRVVRLLDMFDYQCQDSAALIEQVATGAVTFDQIGQAVRELTSAEGVQ</sequence>
<proteinExistence type="predicted"/>
<accession>A0A645CF93</accession>
<gene>
    <name evidence="1" type="ORF">SDC9_122621</name>
</gene>
<evidence type="ECO:0000313" key="1">
    <source>
        <dbReference type="EMBL" id="MPM75627.1"/>
    </source>
</evidence>
<comment type="caution">
    <text evidence="1">The sequence shown here is derived from an EMBL/GenBank/DDBJ whole genome shotgun (WGS) entry which is preliminary data.</text>
</comment>
<protein>
    <submittedName>
        <fullName evidence="1">Uncharacterized protein</fullName>
    </submittedName>
</protein>
<dbReference type="AlphaFoldDB" id="A0A645CF93"/>
<dbReference type="EMBL" id="VSSQ01026752">
    <property type="protein sequence ID" value="MPM75627.1"/>
    <property type="molecule type" value="Genomic_DNA"/>
</dbReference>
<organism evidence="1">
    <name type="scientific">bioreactor metagenome</name>
    <dbReference type="NCBI Taxonomy" id="1076179"/>
    <lineage>
        <taxon>unclassified sequences</taxon>
        <taxon>metagenomes</taxon>
        <taxon>ecological metagenomes</taxon>
    </lineage>
</organism>